<dbReference type="KEGG" id="bco:Bcell_3275"/>
<dbReference type="Proteomes" id="UP000001401">
    <property type="component" value="Chromosome"/>
</dbReference>
<dbReference type="SMART" id="SM00842">
    <property type="entry name" value="FtsA"/>
    <property type="match status" value="1"/>
</dbReference>
<gene>
    <name evidence="2" type="ordered locus">Bcell_3275</name>
</gene>
<accession>E6U171</accession>
<keyword evidence="2" id="KW-0131">Cell cycle</keyword>
<evidence type="ECO:0000313" key="2">
    <source>
        <dbReference type="EMBL" id="ADU31517.1"/>
    </source>
</evidence>
<name>E6U171_EVAC2</name>
<keyword evidence="3" id="KW-1185">Reference proteome</keyword>
<dbReference type="RefSeq" id="WP_013489848.1">
    <property type="nucleotide sequence ID" value="NC_014829.1"/>
</dbReference>
<feature type="domain" description="SHS2" evidence="1">
    <location>
        <begin position="9"/>
        <end position="207"/>
    </location>
</feature>
<dbReference type="PANTHER" id="PTHR32432">
    <property type="entry name" value="CELL DIVISION PROTEIN FTSA-RELATED"/>
    <property type="match status" value="1"/>
</dbReference>
<dbReference type="InterPro" id="IPR050696">
    <property type="entry name" value="FtsA/MreB"/>
</dbReference>
<dbReference type="HOGENOM" id="CLU_010661_0_0_9"/>
<dbReference type="InterPro" id="IPR003494">
    <property type="entry name" value="SHS2_FtsA"/>
</dbReference>
<dbReference type="AlphaFoldDB" id="E6U171"/>
<organism evidence="2 3">
    <name type="scientific">Evansella cellulosilytica (strain ATCC 21833 / DSM 2522 / FERM P-1141 / JCM 9156 / N-4)</name>
    <name type="common">Bacillus cellulosilyticus</name>
    <dbReference type="NCBI Taxonomy" id="649639"/>
    <lineage>
        <taxon>Bacteria</taxon>
        <taxon>Bacillati</taxon>
        <taxon>Bacillota</taxon>
        <taxon>Bacilli</taxon>
        <taxon>Bacillales</taxon>
        <taxon>Bacillaceae</taxon>
        <taxon>Evansella</taxon>
    </lineage>
</organism>
<dbReference type="Pfam" id="PF14450">
    <property type="entry name" value="FtsA"/>
    <property type="match status" value="1"/>
</dbReference>
<proteinExistence type="predicted"/>
<dbReference type="GO" id="GO:0051301">
    <property type="term" value="P:cell division"/>
    <property type="evidence" value="ECO:0007669"/>
    <property type="project" value="UniProtKB-KW"/>
</dbReference>
<keyword evidence="2" id="KW-0132">Cell division</keyword>
<dbReference type="SUPFAM" id="SSF53067">
    <property type="entry name" value="Actin-like ATPase domain"/>
    <property type="match status" value="2"/>
</dbReference>
<sequence>MEHEDIKPIFALDIGTRSVVGLILHKRSTGYHVVDMVREEHTERSMLDGQIHNVIAVSTVINSIKNRLEERHGKLKTVCVAAAGRSLKTIREKVELPIQGKPIFNKEDVLHLELSAVQKAQFTLAKDSGDKHKRVNDYCVGYSVINYQLDDQVIGSLVDQRGEKAAVEVIATFLPKVVVESLIAALQRADLELEALTLEPIAAIQVLIPPSMRRLNVALVDIGAGTSDIAITNLGTVVAYGMVPLAGDEITEAISDHFLLDFNEAEDLKRKATVEERVSIVDILGFETEYSQNEVFKEIEPAIDTLARGISEQIIELNQQSPKAVMLVGGGSMTPYLPEKIAEYLQLPKNRVAIRGLDAIKGITFETALDSTPELVTPIGIAIAAKESPVEYISITVNNQTVRLFDIKQLTIGDGIITSGMELSKLYGKPGMGIITNVNGRALSIPGEHGTPPIIKKNGLDAKLDDPLSHGDVITVENGQNGKDANTKIKDLLDDIKKLEITYNNDLVTLNPKLFKNNKESSLEDVVQDRDTIEVVYYQTVDEVLKVVEPAYEKPNFTSKRTIFINNEEYDIPNKIPQLFLNGSEASYTDAVRNGDTLEYRPAKETSFVVKDVLKQTNHLYANEMKVSFNGEVVVLEQVLVEVFRGDEKLTLQSTLNNGDNITIKKVKPSPFIYQDVFAVVDVEFTLDTTKKPIMLKNGEETSFADSIMHGDVLELKWTEK</sequence>
<dbReference type="PANTHER" id="PTHR32432:SF3">
    <property type="entry name" value="ETHANOLAMINE UTILIZATION PROTEIN EUTJ"/>
    <property type="match status" value="1"/>
</dbReference>
<dbReference type="EMBL" id="CP002394">
    <property type="protein sequence ID" value="ADU31517.1"/>
    <property type="molecule type" value="Genomic_DNA"/>
</dbReference>
<evidence type="ECO:0000259" key="1">
    <source>
        <dbReference type="SMART" id="SM00842"/>
    </source>
</evidence>
<dbReference type="CDD" id="cd24004">
    <property type="entry name" value="ASKHA_NBD_PilM-like"/>
    <property type="match status" value="1"/>
</dbReference>
<dbReference type="eggNOG" id="COG0849">
    <property type="taxonomic scope" value="Bacteria"/>
</dbReference>
<dbReference type="Gene3D" id="3.30.420.40">
    <property type="match status" value="1"/>
</dbReference>
<protein>
    <submittedName>
        <fullName evidence="2">Cell division protein FtsA</fullName>
    </submittedName>
</protein>
<reference evidence="2" key="1">
    <citation type="submission" date="2010-12" db="EMBL/GenBank/DDBJ databases">
        <title>Complete sequence of Bacillus cellulosilyticus DSM 2522.</title>
        <authorList>
            <consortium name="US DOE Joint Genome Institute"/>
            <person name="Lucas S."/>
            <person name="Copeland A."/>
            <person name="Lapidus A."/>
            <person name="Cheng J.-F."/>
            <person name="Bruce D."/>
            <person name="Goodwin L."/>
            <person name="Pitluck S."/>
            <person name="Chertkov O."/>
            <person name="Detter J.C."/>
            <person name="Han C."/>
            <person name="Tapia R."/>
            <person name="Land M."/>
            <person name="Hauser L."/>
            <person name="Jeffries C."/>
            <person name="Kyrpides N."/>
            <person name="Ivanova N."/>
            <person name="Mikhailova N."/>
            <person name="Brumm P."/>
            <person name="Mead D."/>
            <person name="Woyke T."/>
        </authorList>
    </citation>
    <scope>NUCLEOTIDE SEQUENCE [LARGE SCALE GENOMIC DNA]</scope>
    <source>
        <strain evidence="2">DSM 2522</strain>
    </source>
</reference>
<dbReference type="InterPro" id="IPR043129">
    <property type="entry name" value="ATPase_NBD"/>
</dbReference>
<dbReference type="OrthoDB" id="9768127at2"/>
<evidence type="ECO:0000313" key="3">
    <source>
        <dbReference type="Proteomes" id="UP000001401"/>
    </source>
</evidence>
<dbReference type="STRING" id="649639.Bcell_3275"/>